<protein>
    <submittedName>
        <fullName evidence="2">Uncharacterized protein</fullName>
    </submittedName>
</protein>
<dbReference type="OrthoDB" id="2844016at2759"/>
<evidence type="ECO:0000256" key="1">
    <source>
        <dbReference type="SAM" id="SignalP"/>
    </source>
</evidence>
<keyword evidence="3" id="KW-1185">Reference proteome</keyword>
<dbReference type="Proteomes" id="UP001063166">
    <property type="component" value="Unassembled WGS sequence"/>
</dbReference>
<accession>A0A9P3PQK3</accession>
<name>A0A9P3PQK3_LYOSH</name>
<sequence>MVVVGLLASIHTLGVLCAIATDQQFTSNLPYNFTLIASNSTFPDASITGVPLVLGQNGATTGATVYVTSTYASYPYNDYPSLALTDHSLRAFTASGEWFTNATAQLSGRPLAWLASKYYRPPAAQDYSAVHVPAHPFPLLAAHGMQNLWSLCSASGPHGQVNVVFNVPAGPARLGFDPARCYAVMLHMIKKEW</sequence>
<keyword evidence="1" id="KW-0732">Signal</keyword>
<dbReference type="AlphaFoldDB" id="A0A9P3PQK3"/>
<gene>
    <name evidence="2" type="ORF">LshimejAT787_0900600</name>
</gene>
<evidence type="ECO:0000313" key="2">
    <source>
        <dbReference type="EMBL" id="GLB40845.1"/>
    </source>
</evidence>
<proteinExistence type="predicted"/>
<evidence type="ECO:0000313" key="3">
    <source>
        <dbReference type="Proteomes" id="UP001063166"/>
    </source>
</evidence>
<feature type="chain" id="PRO_5040273458" evidence="1">
    <location>
        <begin position="18"/>
        <end position="193"/>
    </location>
</feature>
<dbReference type="EMBL" id="BRPK01000009">
    <property type="protein sequence ID" value="GLB40845.1"/>
    <property type="molecule type" value="Genomic_DNA"/>
</dbReference>
<reference evidence="2" key="1">
    <citation type="submission" date="2022-07" db="EMBL/GenBank/DDBJ databases">
        <title>The genome of Lyophyllum shimeji provides insight into the initial evolution of ectomycorrhizal fungal genome.</title>
        <authorList>
            <person name="Kobayashi Y."/>
            <person name="Shibata T."/>
            <person name="Hirakawa H."/>
            <person name="Shigenobu S."/>
            <person name="Nishiyama T."/>
            <person name="Yamada A."/>
            <person name="Hasebe M."/>
            <person name="Kawaguchi M."/>
        </authorList>
    </citation>
    <scope>NUCLEOTIDE SEQUENCE</scope>
    <source>
        <strain evidence="2">AT787</strain>
    </source>
</reference>
<feature type="signal peptide" evidence="1">
    <location>
        <begin position="1"/>
        <end position="17"/>
    </location>
</feature>
<organism evidence="2 3">
    <name type="scientific">Lyophyllum shimeji</name>
    <name type="common">Hon-shimeji</name>
    <name type="synonym">Tricholoma shimeji</name>
    <dbReference type="NCBI Taxonomy" id="47721"/>
    <lineage>
        <taxon>Eukaryota</taxon>
        <taxon>Fungi</taxon>
        <taxon>Dikarya</taxon>
        <taxon>Basidiomycota</taxon>
        <taxon>Agaricomycotina</taxon>
        <taxon>Agaricomycetes</taxon>
        <taxon>Agaricomycetidae</taxon>
        <taxon>Agaricales</taxon>
        <taxon>Tricholomatineae</taxon>
        <taxon>Lyophyllaceae</taxon>
        <taxon>Lyophyllum</taxon>
    </lineage>
</organism>
<comment type="caution">
    <text evidence="2">The sequence shown here is derived from an EMBL/GenBank/DDBJ whole genome shotgun (WGS) entry which is preliminary data.</text>
</comment>